<evidence type="ECO:0000256" key="3">
    <source>
        <dbReference type="ARBA" id="ARBA00013194"/>
    </source>
</evidence>
<dbReference type="Pfam" id="PF05697">
    <property type="entry name" value="Trigger_N"/>
    <property type="match status" value="1"/>
</dbReference>
<dbReference type="GO" id="GO:0003755">
    <property type="term" value="F:peptidyl-prolyl cis-trans isomerase activity"/>
    <property type="evidence" value="ECO:0007669"/>
    <property type="project" value="UniProtKB-UniRule"/>
</dbReference>
<dbReference type="AlphaFoldDB" id="E0RZM6"/>
<dbReference type="InterPro" id="IPR036611">
    <property type="entry name" value="Trigger_fac_ribosome-bd_sf"/>
</dbReference>
<dbReference type="HAMAP" id="MF_00303">
    <property type="entry name" value="Trigger_factor_Tig"/>
    <property type="match status" value="1"/>
</dbReference>
<dbReference type="PROSITE" id="PS50059">
    <property type="entry name" value="FKBP_PPIASE"/>
    <property type="match status" value="1"/>
</dbReference>
<keyword evidence="6 12" id="KW-0697">Rotamase</keyword>
<keyword evidence="7 12" id="KW-0143">Chaperone</keyword>
<dbReference type="SUPFAM" id="SSF54534">
    <property type="entry name" value="FKBP-like"/>
    <property type="match status" value="1"/>
</dbReference>
<dbReference type="SUPFAM" id="SSF109998">
    <property type="entry name" value="Triger factor/SurA peptide-binding domain-like"/>
    <property type="match status" value="1"/>
</dbReference>
<evidence type="ECO:0000313" key="17">
    <source>
        <dbReference type="EMBL" id="ADL35142.1"/>
    </source>
</evidence>
<evidence type="ECO:0000256" key="2">
    <source>
        <dbReference type="ARBA" id="ARBA00005464"/>
    </source>
</evidence>
<dbReference type="GO" id="GO:0015031">
    <property type="term" value="P:protein transport"/>
    <property type="evidence" value="ECO:0007669"/>
    <property type="project" value="UniProtKB-UniRule"/>
</dbReference>
<evidence type="ECO:0000256" key="8">
    <source>
        <dbReference type="ARBA" id="ARBA00023235"/>
    </source>
</evidence>
<reference evidence="17 18" key="1">
    <citation type="journal article" date="2010" name="PLoS ONE">
        <title>The glycobiome of the rumen bacterium Butyrivibrio proteoclasticus B316(T) highlights adaptation to a polysaccharide-rich environment.</title>
        <authorList>
            <person name="Kelly W.J."/>
            <person name="Leahy S.C."/>
            <person name="Altermann E."/>
            <person name="Yeoman C.J."/>
            <person name="Dunne J.C."/>
            <person name="Kong Z."/>
            <person name="Pacheco D.M."/>
            <person name="Li D."/>
            <person name="Noel S.J."/>
            <person name="Moon C.D."/>
            <person name="Cookson A.L."/>
            <person name="Attwood G.T."/>
        </authorList>
    </citation>
    <scope>NUCLEOTIDE SEQUENCE [LARGE SCALE GENOMIC DNA]</scope>
    <source>
        <strain evidence="18">ATCC 51982 / DSM 14932 / B316</strain>
    </source>
</reference>
<keyword evidence="5 12" id="KW-0132">Cell division</keyword>
<name>E0RZM6_BUTPB</name>
<evidence type="ECO:0000256" key="15">
    <source>
        <dbReference type="SAM" id="MobiDB-lite"/>
    </source>
</evidence>
<dbReference type="GO" id="GO:0005737">
    <property type="term" value="C:cytoplasm"/>
    <property type="evidence" value="ECO:0007669"/>
    <property type="project" value="UniProtKB-SubCell"/>
</dbReference>
<evidence type="ECO:0000256" key="1">
    <source>
        <dbReference type="ARBA" id="ARBA00000971"/>
    </source>
</evidence>
<evidence type="ECO:0000256" key="9">
    <source>
        <dbReference type="ARBA" id="ARBA00023306"/>
    </source>
</evidence>
<evidence type="ECO:0000256" key="6">
    <source>
        <dbReference type="ARBA" id="ARBA00023110"/>
    </source>
</evidence>
<dbReference type="PANTHER" id="PTHR30560:SF3">
    <property type="entry name" value="TRIGGER FACTOR-LIKE PROTEIN TIG, CHLOROPLASTIC"/>
    <property type="match status" value="1"/>
</dbReference>
<dbReference type="InterPro" id="IPR008880">
    <property type="entry name" value="Trigger_fac_C"/>
</dbReference>
<dbReference type="GO" id="GO:0051301">
    <property type="term" value="P:cell division"/>
    <property type="evidence" value="ECO:0007669"/>
    <property type="project" value="UniProtKB-KW"/>
</dbReference>
<dbReference type="InterPro" id="IPR001179">
    <property type="entry name" value="PPIase_FKBP_dom"/>
</dbReference>
<proteinExistence type="inferred from homology"/>
<dbReference type="GO" id="GO:0043335">
    <property type="term" value="P:protein unfolding"/>
    <property type="evidence" value="ECO:0007669"/>
    <property type="project" value="TreeGrafter"/>
</dbReference>
<dbReference type="Proteomes" id="UP000001299">
    <property type="component" value="Chromosome 1"/>
</dbReference>
<dbReference type="Pfam" id="PF05698">
    <property type="entry name" value="Trigger_C"/>
    <property type="match status" value="1"/>
</dbReference>
<gene>
    <name evidence="12 17" type="primary">tig</name>
    <name evidence="17" type="ordered locus">bpr_I2409</name>
</gene>
<evidence type="ECO:0000256" key="13">
    <source>
        <dbReference type="PROSITE-ProRule" id="PRU00277"/>
    </source>
</evidence>
<evidence type="ECO:0000256" key="7">
    <source>
        <dbReference type="ARBA" id="ARBA00023186"/>
    </source>
</evidence>
<accession>E0RZM6</accession>
<dbReference type="Gene3D" id="3.10.50.40">
    <property type="match status" value="1"/>
</dbReference>
<dbReference type="InterPro" id="IPR005215">
    <property type="entry name" value="Trig_fac"/>
</dbReference>
<dbReference type="GO" id="GO:0044183">
    <property type="term" value="F:protein folding chaperone"/>
    <property type="evidence" value="ECO:0007669"/>
    <property type="project" value="TreeGrafter"/>
</dbReference>
<evidence type="ECO:0000256" key="5">
    <source>
        <dbReference type="ARBA" id="ARBA00022618"/>
    </source>
</evidence>
<dbReference type="Pfam" id="PF00254">
    <property type="entry name" value="FKBP_C"/>
    <property type="match status" value="1"/>
</dbReference>
<dbReference type="Gene3D" id="3.30.70.1050">
    <property type="entry name" value="Trigger factor ribosome-binding domain"/>
    <property type="match status" value="1"/>
</dbReference>
<protein>
    <recommendedName>
        <fullName evidence="4 12">Trigger factor</fullName>
        <shortName evidence="12">TF</shortName>
        <ecNumber evidence="3 12">5.2.1.8</ecNumber>
    </recommendedName>
    <alternativeName>
        <fullName evidence="11 12">PPIase</fullName>
    </alternativeName>
</protein>
<evidence type="ECO:0000256" key="4">
    <source>
        <dbReference type="ARBA" id="ARBA00016902"/>
    </source>
</evidence>
<comment type="domain">
    <text evidence="12">Consists of 3 domains; the N-terminus binds the ribosome, the middle domain has PPIase activity, while the C-terminus has intrinsic chaperone activity on its own.</text>
</comment>
<dbReference type="InterPro" id="IPR046357">
    <property type="entry name" value="PPIase_dom_sf"/>
</dbReference>
<comment type="subcellular location">
    <subcellularLocation>
        <location evidence="12">Cytoplasm</location>
    </subcellularLocation>
    <text evidence="12">About half TF is bound to the ribosome near the polypeptide exit tunnel while the other half is free in the cytoplasm.</text>
</comment>
<dbReference type="EC" id="5.2.1.8" evidence="3 12"/>
<evidence type="ECO:0000256" key="14">
    <source>
        <dbReference type="RuleBase" id="RU003914"/>
    </source>
</evidence>
<dbReference type="KEGG" id="bpb:bpr_I2409"/>
<dbReference type="InterPro" id="IPR027304">
    <property type="entry name" value="Trigger_fact/SurA_dom_sf"/>
</dbReference>
<dbReference type="InterPro" id="IPR008881">
    <property type="entry name" value="Trigger_fac_ribosome-bd_bac"/>
</dbReference>
<dbReference type="PIRSF" id="PIRSF003095">
    <property type="entry name" value="Trigger_factor"/>
    <property type="match status" value="1"/>
</dbReference>
<dbReference type="GO" id="GO:0051083">
    <property type="term" value="P:'de novo' cotranslational protein folding"/>
    <property type="evidence" value="ECO:0007669"/>
    <property type="project" value="TreeGrafter"/>
</dbReference>
<keyword evidence="8 12" id="KW-0413">Isomerase</keyword>
<dbReference type="RefSeq" id="WP_013281795.1">
    <property type="nucleotide sequence ID" value="NC_014387.1"/>
</dbReference>
<dbReference type="Gene3D" id="1.10.3120.10">
    <property type="entry name" value="Trigger factor, C-terminal domain"/>
    <property type="match status" value="1"/>
</dbReference>
<dbReference type="STRING" id="515622.bpr_I2409"/>
<comment type="function">
    <text evidence="10 12">Involved in protein export. Acts as a chaperone by maintaining the newly synthesized protein in an open conformation. Functions as a peptidyl-prolyl cis-trans isomerase.</text>
</comment>
<feature type="region of interest" description="Disordered" evidence="15">
    <location>
        <begin position="430"/>
        <end position="485"/>
    </location>
</feature>
<feature type="compositionally biased region" description="Basic and acidic residues" evidence="15">
    <location>
        <begin position="440"/>
        <end position="450"/>
    </location>
</feature>
<keyword evidence="9 12" id="KW-0131">Cell cycle</keyword>
<evidence type="ECO:0000259" key="16">
    <source>
        <dbReference type="PROSITE" id="PS50059"/>
    </source>
</evidence>
<feature type="domain" description="PPIase FKBP-type" evidence="16">
    <location>
        <begin position="163"/>
        <end position="245"/>
    </location>
</feature>
<dbReference type="GO" id="GO:0043022">
    <property type="term" value="F:ribosome binding"/>
    <property type="evidence" value="ECO:0007669"/>
    <property type="project" value="TreeGrafter"/>
</dbReference>
<comment type="catalytic activity">
    <reaction evidence="1 12 13">
        <text>[protein]-peptidylproline (omega=180) = [protein]-peptidylproline (omega=0)</text>
        <dbReference type="Rhea" id="RHEA:16237"/>
        <dbReference type="Rhea" id="RHEA-COMP:10747"/>
        <dbReference type="Rhea" id="RHEA-COMP:10748"/>
        <dbReference type="ChEBI" id="CHEBI:83833"/>
        <dbReference type="ChEBI" id="CHEBI:83834"/>
        <dbReference type="EC" id="5.2.1.8"/>
    </reaction>
</comment>
<keyword evidence="12" id="KW-0963">Cytoplasm</keyword>
<organism evidence="17 18">
    <name type="scientific">Butyrivibrio proteoclasticus (strain ATCC 51982 / DSM 14932 / B316)</name>
    <name type="common">Clostridium proteoclasticum</name>
    <dbReference type="NCBI Taxonomy" id="515622"/>
    <lineage>
        <taxon>Bacteria</taxon>
        <taxon>Bacillati</taxon>
        <taxon>Bacillota</taxon>
        <taxon>Clostridia</taxon>
        <taxon>Lachnospirales</taxon>
        <taxon>Lachnospiraceae</taxon>
        <taxon>Butyrivibrio</taxon>
    </lineage>
</organism>
<dbReference type="PANTHER" id="PTHR30560">
    <property type="entry name" value="TRIGGER FACTOR CHAPERONE AND PEPTIDYL-PROLYL CIS/TRANS ISOMERASE"/>
    <property type="match status" value="1"/>
</dbReference>
<feature type="compositionally biased region" description="Basic and acidic residues" evidence="15">
    <location>
        <begin position="462"/>
        <end position="473"/>
    </location>
</feature>
<dbReference type="EMBL" id="CP001810">
    <property type="protein sequence ID" value="ADL35142.1"/>
    <property type="molecule type" value="Genomic_DNA"/>
</dbReference>
<evidence type="ECO:0000256" key="10">
    <source>
        <dbReference type="ARBA" id="ARBA00024849"/>
    </source>
</evidence>
<dbReference type="eggNOG" id="COG0544">
    <property type="taxonomic scope" value="Bacteria"/>
</dbReference>
<dbReference type="FunFam" id="3.10.50.40:FF:000001">
    <property type="entry name" value="Trigger factor"/>
    <property type="match status" value="1"/>
</dbReference>
<comment type="similarity">
    <text evidence="2 12 14">Belongs to the FKBP-type PPIase family. Tig subfamily.</text>
</comment>
<feature type="compositionally biased region" description="Basic residues" evidence="15">
    <location>
        <begin position="451"/>
        <end position="460"/>
    </location>
</feature>
<evidence type="ECO:0000256" key="11">
    <source>
        <dbReference type="ARBA" id="ARBA00029986"/>
    </source>
</evidence>
<evidence type="ECO:0000256" key="12">
    <source>
        <dbReference type="HAMAP-Rule" id="MF_00303"/>
    </source>
</evidence>
<dbReference type="HOGENOM" id="CLU_033058_3_2_9"/>
<keyword evidence="18" id="KW-1185">Reference proteome</keyword>
<dbReference type="NCBIfam" id="TIGR00115">
    <property type="entry name" value="tig"/>
    <property type="match status" value="1"/>
</dbReference>
<dbReference type="InterPro" id="IPR037041">
    <property type="entry name" value="Trigger_fac_C_sf"/>
</dbReference>
<sequence>MSVTVEKLEKSMAKLKITVSADQLEKAMQKAYEKNKNKIQLPGFRKGKAPRKMIEQMYGKGVFYEDAANELIEEEYPKAVEECGESVVSSPKIDVEQIEAGKDFIFTAEVALKPPVKLGKYKGVEVPKMDVEVTDEDVDAEIDKQRNTNARTVDVTDRAVKDGDIVTLDFEGFVDGVAFQGGKGTDYPLTIGSGAFIPGFEEQLVGFEIGKEGDVNVTFPEDYQAEDLAGKAATFKCTVKAIKAKELPELNDEFASDVSDFDTLAEYKEDVKNKLVERKTADEKAKREDLVVKAVIEDSEMELPEAMIETQQRQIVNDFAQRLQMQGMNFDQYMQYTGNTVDKMLEQVRPQAIERIQARLVLEAVAEAEKITVSDEDFDAELNKMAEQYKMEADKLKGLMGDAELKTMREDLTVQKAADFLVENVKEGAKKAAAKKTTKKAADDAEEKPAKKTTTRKTTAKKAADETAEEKPKRTTRKKKTEEEA</sequence>
<evidence type="ECO:0000313" key="18">
    <source>
        <dbReference type="Proteomes" id="UP000001299"/>
    </source>
</evidence>
<dbReference type="SUPFAM" id="SSF102735">
    <property type="entry name" value="Trigger factor ribosome-binding domain"/>
    <property type="match status" value="1"/>
</dbReference>